<sequence>MQLAYLERTIVSLPVYPFSYVLAFRSVSNRHCRLLAPHACFLLLGHPLCAGR</sequence>
<protein>
    <submittedName>
        <fullName evidence="1">Uncharacterized protein</fullName>
    </submittedName>
</protein>
<dbReference type="KEGG" id="pgi:PG_0979"/>
<dbReference type="AlphaFoldDB" id="Q7MVR5"/>
<keyword evidence="2" id="KW-1185">Reference proteome</keyword>
<evidence type="ECO:0000313" key="1">
    <source>
        <dbReference type="EMBL" id="AAQ66105.1"/>
    </source>
</evidence>
<organism evidence="1 2">
    <name type="scientific">Porphyromonas gingivalis (strain ATCC BAA-308 / W83)</name>
    <dbReference type="NCBI Taxonomy" id="242619"/>
    <lineage>
        <taxon>Bacteria</taxon>
        <taxon>Pseudomonadati</taxon>
        <taxon>Bacteroidota</taxon>
        <taxon>Bacteroidia</taxon>
        <taxon>Bacteroidales</taxon>
        <taxon>Porphyromonadaceae</taxon>
        <taxon>Porphyromonas</taxon>
    </lineage>
</organism>
<proteinExistence type="predicted"/>
<dbReference type="HOGENOM" id="CLU_3083113_0_0_10"/>
<dbReference type="Proteomes" id="UP000000588">
    <property type="component" value="Chromosome"/>
</dbReference>
<name>Q7MVR5_PORGI</name>
<dbReference type="EMBL" id="AE015924">
    <property type="protein sequence ID" value="AAQ66105.1"/>
    <property type="molecule type" value="Genomic_DNA"/>
</dbReference>
<dbReference type="EnsemblBacteria" id="AAQ66105">
    <property type="protein sequence ID" value="AAQ66105"/>
    <property type="gene ID" value="PG_0979"/>
</dbReference>
<evidence type="ECO:0000313" key="2">
    <source>
        <dbReference type="Proteomes" id="UP000000588"/>
    </source>
</evidence>
<gene>
    <name evidence="1" type="ordered locus">PG_0979</name>
</gene>
<accession>Q7MVR5</accession>
<reference evidence="1 2" key="1">
    <citation type="journal article" date="2003" name="J. Bacteriol.">
        <title>Complete genome sequence of the oral pathogenic bacterium Porphyromonas gingivalis strain W83.</title>
        <authorList>
            <person name="Nelson K."/>
            <person name="Fleishmann R."/>
            <person name="DeBoy R."/>
            <person name="Paulsen I."/>
            <person name="Fouts D."/>
            <person name="Eisen J."/>
            <person name="Daugherty S."/>
            <person name="Dodson R."/>
            <person name="Durkin A."/>
            <person name="Gwinn M."/>
            <person name="Haft D."/>
            <person name="Kolonay J."/>
            <person name="Nelson W."/>
            <person name="White O."/>
            <person name="Mason T."/>
            <person name="Tallon L."/>
            <person name="Gray J."/>
            <person name="Granger D."/>
            <person name="Tettelin H."/>
            <person name="Dong H."/>
            <person name="Galvin J."/>
            <person name="Duncan M."/>
            <person name="Dewhirst F."/>
            <person name="Fraser C."/>
        </authorList>
    </citation>
    <scope>NUCLEOTIDE SEQUENCE [LARGE SCALE GENOMIC DNA]</scope>
    <source>
        <strain evidence="2">ATCC BAA-308 / W83</strain>
    </source>
</reference>